<gene>
    <name evidence="1" type="ORF">LGLO00237_LOCUS2076</name>
</gene>
<proteinExistence type="predicted"/>
<accession>A0A7S4DFX1</accession>
<organism evidence="1">
    <name type="scientific">Lotharella globosa</name>
    <dbReference type="NCBI Taxonomy" id="91324"/>
    <lineage>
        <taxon>Eukaryota</taxon>
        <taxon>Sar</taxon>
        <taxon>Rhizaria</taxon>
        <taxon>Cercozoa</taxon>
        <taxon>Chlorarachniophyceae</taxon>
        <taxon>Lotharella</taxon>
    </lineage>
</organism>
<evidence type="ECO:0000313" key="1">
    <source>
        <dbReference type="EMBL" id="CAE0646832.1"/>
    </source>
</evidence>
<protein>
    <submittedName>
        <fullName evidence="1">Uncharacterized protein</fullName>
    </submittedName>
</protein>
<name>A0A7S4DFX1_9EUKA</name>
<reference evidence="1" key="1">
    <citation type="submission" date="2021-01" db="EMBL/GenBank/DDBJ databases">
        <authorList>
            <person name="Corre E."/>
            <person name="Pelletier E."/>
            <person name="Niang G."/>
            <person name="Scheremetjew M."/>
            <person name="Finn R."/>
            <person name="Kale V."/>
            <person name="Holt S."/>
            <person name="Cochrane G."/>
            <person name="Meng A."/>
            <person name="Brown T."/>
            <person name="Cohen L."/>
        </authorList>
    </citation>
    <scope>NUCLEOTIDE SEQUENCE</scope>
    <source>
        <strain evidence="1">CCCM811</strain>
    </source>
</reference>
<dbReference type="AlphaFoldDB" id="A0A7S4DFX1"/>
<dbReference type="EMBL" id="HBIV01003047">
    <property type="protein sequence ID" value="CAE0646832.1"/>
    <property type="molecule type" value="Transcribed_RNA"/>
</dbReference>
<sequence length="241" mass="28029">MEDIFVAMVGAWDRQGCCDCEFLIAVPSMITVVPVIKHVLHKNPRLFNLEEVYINQWSPPLDANGDGIAGTRTDRKLSKCNIKIQTMRAIHRRRDRDLTDAWPFAGHYPYPTKKRKNLTVVGVQYNYGTRNTLLTHTCHSHLIKGYVPRSPTASWGMISVYLQEWNSYHPITAYVEVNLRKDGGVEHPMWIVMDRNSYWQTSFAQDVNKLFAELGQRFIKYLQAQEEYITPEERKSIVRKL</sequence>